<organism evidence="2 3">
    <name type="scientific">Edwardsiella anguillarum ET080813</name>
    <dbReference type="NCBI Taxonomy" id="667120"/>
    <lineage>
        <taxon>Bacteria</taxon>
        <taxon>Pseudomonadati</taxon>
        <taxon>Pseudomonadota</taxon>
        <taxon>Gammaproteobacteria</taxon>
        <taxon>Enterobacterales</taxon>
        <taxon>Hafniaceae</taxon>
        <taxon>Edwardsiella</taxon>
    </lineage>
</organism>
<accession>A0A076LRV3</accession>
<evidence type="ECO:0000313" key="3">
    <source>
        <dbReference type="Proteomes" id="UP000028681"/>
    </source>
</evidence>
<evidence type="ECO:0000313" key="2">
    <source>
        <dbReference type="EMBL" id="AIJ09273.1"/>
    </source>
</evidence>
<dbReference type="HOGENOM" id="CLU_120444_2_1_6"/>
<dbReference type="Proteomes" id="UP000028681">
    <property type="component" value="Chromosome"/>
</dbReference>
<dbReference type="Pfam" id="PF11985">
    <property type="entry name" value="Phage_Mu_Gp27"/>
    <property type="match status" value="1"/>
</dbReference>
<evidence type="ECO:0000256" key="1">
    <source>
        <dbReference type="SAM" id="Coils"/>
    </source>
</evidence>
<dbReference type="EMBL" id="CP006664">
    <property type="protein sequence ID" value="AIJ09273.1"/>
    <property type="molecule type" value="Genomic_DNA"/>
</dbReference>
<feature type="coiled-coil region" evidence="1">
    <location>
        <begin position="61"/>
        <end position="88"/>
    </location>
</feature>
<proteinExistence type="predicted"/>
<reference evidence="2 3" key="1">
    <citation type="journal article" date="2012" name="PLoS ONE">
        <title>Edwardsiella comparative phylogenomics reveal the new intra/inter-species taxonomic relationships, virulence evolution and niche adaptation mechanisms.</title>
        <authorList>
            <person name="Yang M."/>
            <person name="Lv Y."/>
            <person name="Xiao J."/>
            <person name="Wu H."/>
            <person name="Zheng H."/>
            <person name="Liu Q."/>
            <person name="Zhang Y."/>
            <person name="Wang Q."/>
        </authorList>
    </citation>
    <scope>NUCLEOTIDE SEQUENCE [LARGE SCALE GENOMIC DNA]</scope>
    <source>
        <strain evidence="3">080813</strain>
    </source>
</reference>
<dbReference type="AlphaFoldDB" id="A0A076LRV3"/>
<dbReference type="KEGG" id="ete:ETEE_2840"/>
<name>A0A076LRV3_9GAMM</name>
<protein>
    <recommendedName>
        <fullName evidence="4">DUF3486 family protein</fullName>
    </recommendedName>
</protein>
<dbReference type="GeneID" id="33940348"/>
<sequence length="194" mass="22116">MEKKTRGRPSKIDRLPDAIRKTLFDMLREKQITQQQILAEVNRLIEDAGLPDEQKLSRSGLNRLATENEQLMQDLRELREQTKALTTELGDKPAGETSKLVLEMGRSLLFKAMRKQMKQANDPESEIDVDLLKNAMLAVQRLENTAMVNLKREKEIRLAYAEEAANAVSEELRGQDGMSEALEQRIRMVLLGKA</sequence>
<keyword evidence="1" id="KW-0175">Coiled coil</keyword>
<evidence type="ECO:0008006" key="4">
    <source>
        <dbReference type="Google" id="ProtNLM"/>
    </source>
</evidence>
<dbReference type="InterPro" id="IPR021874">
    <property type="entry name" value="Phage_Mu_Gp27"/>
</dbReference>
<gene>
    <name evidence="2" type="ORF">ETEE_2840</name>
</gene>
<dbReference type="RefSeq" id="WP_034163763.1">
    <property type="nucleotide sequence ID" value="NZ_CP006664.1"/>
</dbReference>